<dbReference type="GO" id="GO:0016279">
    <property type="term" value="F:protein-lysine N-methyltransferase activity"/>
    <property type="evidence" value="ECO:0007669"/>
    <property type="project" value="TreeGrafter"/>
</dbReference>
<sequence length="645" mass="73825">MIENIKNLVDWATSSGAYLHPDVEIHKDAVTGLSFKAQQTIAPQTSIVRCSYQISLSYLNAIGTYSQSPSTDPFPVEFLENLKEDDPNIIGHFFLIQQYLRGDQSLWWQYIRLLPQPNDPKSLGIPIWWPEEDQEFLTGTNAEPPLQKREQMWRDQWKKGVVLLRELPNHKEYSYILYQWAATIFDSRSFRPSLTVCPEALSESSTDRDLNLDHIRNDRFSILYPLVDIGNHNGINQVEWRKDPISNSFDLVHSAGVLQGDQIYNYYGNKSNSELLVGYGFILPNDLLVNRNVANLKLTPNQNAIQLRRSQNCHNRPDPRQPEEEFMFPVQPPSANGSHDSRILEFRSFGEGLVDLICCMVANERERSYMLKFPEICPERIAQPFQSPLCRAVIQAIFIIQSKLAYEIEKIEKIGASLGPPQNPNQSLALNYRSLQLTTLRSALQPLDLLTTPILTPLLEVSPPFPTDNLKIISIEQAYSLLTQHHPSLSTSIHNLIASDQEEELPLDWSVLLEDWNFTYWTLWVYIIMLKRSDEKTLAAIHPALEQWIRDGTSIFFPLPKTQNPVTTFHGATDEHETLTTTISQLRELHPELFDLQNVNHEHLLNLASYLVKEQAFMAPSVMLDGAAKGKRITQLVVCIWGEES</sequence>
<proteinExistence type="predicted"/>
<comment type="caution">
    <text evidence="1">The sequence shown here is derived from an EMBL/GenBank/DDBJ whole genome shotgun (WGS) entry which is preliminary data.</text>
</comment>
<dbReference type="SUPFAM" id="SSF82199">
    <property type="entry name" value="SET domain"/>
    <property type="match status" value="1"/>
</dbReference>
<accession>A0A4Z1IB21</accession>
<dbReference type="Gene3D" id="3.90.1410.10">
    <property type="entry name" value="set domain protein methyltransferase, domain 1"/>
    <property type="match status" value="1"/>
</dbReference>
<dbReference type="OrthoDB" id="42889at2759"/>
<dbReference type="InterPro" id="IPR050600">
    <property type="entry name" value="SETD3_SETD6_MTase"/>
</dbReference>
<evidence type="ECO:0000313" key="1">
    <source>
        <dbReference type="EMBL" id="TGO56722.1"/>
    </source>
</evidence>
<reference evidence="1 2" key="1">
    <citation type="submission" date="2017-12" db="EMBL/GenBank/DDBJ databases">
        <title>Comparative genomics of Botrytis spp.</title>
        <authorList>
            <person name="Valero-Jimenez C.A."/>
            <person name="Tapia P."/>
            <person name="Veloso J."/>
            <person name="Silva-Moreno E."/>
            <person name="Staats M."/>
            <person name="Valdes J.H."/>
            <person name="Van Kan J.A.L."/>
        </authorList>
    </citation>
    <scope>NUCLEOTIDE SEQUENCE [LARGE SCALE GENOMIC DNA]</scope>
    <source>
        <strain evidence="1 2">MUCL11595</strain>
    </source>
</reference>
<name>A0A4Z1IB21_9HELO</name>
<keyword evidence="2" id="KW-1185">Reference proteome</keyword>
<evidence type="ECO:0000313" key="2">
    <source>
        <dbReference type="Proteomes" id="UP000297527"/>
    </source>
</evidence>
<dbReference type="EMBL" id="PQXN01000074">
    <property type="protein sequence ID" value="TGO56722.1"/>
    <property type="molecule type" value="Genomic_DNA"/>
</dbReference>
<dbReference type="Proteomes" id="UP000297527">
    <property type="component" value="Unassembled WGS sequence"/>
</dbReference>
<gene>
    <name evidence="1" type="ORF">BCON_0074g00170</name>
</gene>
<dbReference type="PANTHER" id="PTHR13271:SF146">
    <property type="entry name" value="SET DOMAIN-CONTAINING PROTEIN"/>
    <property type="match status" value="1"/>
</dbReference>
<dbReference type="InterPro" id="IPR046341">
    <property type="entry name" value="SET_dom_sf"/>
</dbReference>
<dbReference type="AlphaFoldDB" id="A0A4Z1IB21"/>
<protein>
    <recommendedName>
        <fullName evidence="3">SET domain-containing protein</fullName>
    </recommendedName>
</protein>
<dbReference type="PANTHER" id="PTHR13271">
    <property type="entry name" value="UNCHARACTERIZED PUTATIVE METHYLTRANSFERASE"/>
    <property type="match status" value="1"/>
</dbReference>
<evidence type="ECO:0008006" key="3">
    <source>
        <dbReference type="Google" id="ProtNLM"/>
    </source>
</evidence>
<organism evidence="1 2">
    <name type="scientific">Botryotinia convoluta</name>
    <dbReference type="NCBI Taxonomy" id="54673"/>
    <lineage>
        <taxon>Eukaryota</taxon>
        <taxon>Fungi</taxon>
        <taxon>Dikarya</taxon>
        <taxon>Ascomycota</taxon>
        <taxon>Pezizomycotina</taxon>
        <taxon>Leotiomycetes</taxon>
        <taxon>Helotiales</taxon>
        <taxon>Sclerotiniaceae</taxon>
        <taxon>Botryotinia</taxon>
    </lineage>
</organism>
<dbReference type="GO" id="GO:0005634">
    <property type="term" value="C:nucleus"/>
    <property type="evidence" value="ECO:0007669"/>
    <property type="project" value="TreeGrafter"/>
</dbReference>